<dbReference type="EMBL" id="FOFV01000014">
    <property type="protein sequence ID" value="SES00965.1"/>
    <property type="molecule type" value="Genomic_DNA"/>
</dbReference>
<dbReference type="STRING" id="65499.SAMN04488000_114206"/>
<dbReference type="AlphaFoldDB" id="A0A1H9TUR4"/>
<proteinExistence type="predicted"/>
<dbReference type="RefSeq" id="WP_177229993.1">
    <property type="nucleotide sequence ID" value="NZ_FOFV01000014.1"/>
</dbReference>
<evidence type="ECO:0000313" key="3">
    <source>
        <dbReference type="Proteomes" id="UP000199503"/>
    </source>
</evidence>
<keyword evidence="3" id="KW-1185">Reference proteome</keyword>
<dbReference type="Proteomes" id="UP000199503">
    <property type="component" value="Unassembled WGS sequence"/>
</dbReference>
<sequence>MATDPLKPVPTPVPKDAPASCWPLKSPAKDKPVRGVDWFLRMPTGGGTVYVRPAD</sequence>
<feature type="region of interest" description="Disordered" evidence="1">
    <location>
        <begin position="1"/>
        <end position="27"/>
    </location>
</feature>
<organism evidence="2 3">
    <name type="scientific">Lentzea albida</name>
    <dbReference type="NCBI Taxonomy" id="65499"/>
    <lineage>
        <taxon>Bacteria</taxon>
        <taxon>Bacillati</taxon>
        <taxon>Actinomycetota</taxon>
        <taxon>Actinomycetes</taxon>
        <taxon>Pseudonocardiales</taxon>
        <taxon>Pseudonocardiaceae</taxon>
        <taxon>Lentzea</taxon>
    </lineage>
</organism>
<accession>A0A1H9TUR4</accession>
<gene>
    <name evidence="2" type="ORF">SAMN04488000_114206</name>
</gene>
<evidence type="ECO:0000256" key="1">
    <source>
        <dbReference type="SAM" id="MobiDB-lite"/>
    </source>
</evidence>
<protein>
    <submittedName>
        <fullName evidence="2">Uncharacterized protein</fullName>
    </submittedName>
</protein>
<name>A0A1H9TUR4_9PSEU</name>
<reference evidence="3" key="1">
    <citation type="submission" date="2016-10" db="EMBL/GenBank/DDBJ databases">
        <authorList>
            <person name="Varghese N."/>
            <person name="Submissions S."/>
        </authorList>
    </citation>
    <scope>NUCLEOTIDE SEQUENCE [LARGE SCALE GENOMIC DNA]</scope>
    <source>
        <strain evidence="3">DSM 44437</strain>
    </source>
</reference>
<evidence type="ECO:0000313" key="2">
    <source>
        <dbReference type="EMBL" id="SES00965.1"/>
    </source>
</evidence>